<keyword evidence="2" id="KW-0472">Membrane</keyword>
<keyword evidence="2" id="KW-1133">Transmembrane helix</keyword>
<dbReference type="OrthoDB" id="10563338at2759"/>
<dbReference type="AlphaFoldDB" id="A0A9W7F4K0"/>
<proteinExistence type="predicted"/>
<accession>A0A9W7F4K0</accession>
<gene>
    <name evidence="3" type="ORF">TrRE_jg5637</name>
</gene>
<evidence type="ECO:0000313" key="3">
    <source>
        <dbReference type="EMBL" id="GMI03295.1"/>
    </source>
</evidence>
<feature type="region of interest" description="Disordered" evidence="1">
    <location>
        <begin position="217"/>
        <end position="245"/>
    </location>
</feature>
<comment type="caution">
    <text evidence="3">The sequence shown here is derived from an EMBL/GenBank/DDBJ whole genome shotgun (WGS) entry which is preliminary data.</text>
</comment>
<dbReference type="EMBL" id="BRXZ01000025">
    <property type="protein sequence ID" value="GMI03295.1"/>
    <property type="molecule type" value="Genomic_DNA"/>
</dbReference>
<feature type="transmembrane region" description="Helical" evidence="2">
    <location>
        <begin position="133"/>
        <end position="152"/>
    </location>
</feature>
<evidence type="ECO:0000313" key="4">
    <source>
        <dbReference type="Proteomes" id="UP001165082"/>
    </source>
</evidence>
<sequence length="458" mass="50520">MDPGEKASALLIPDSLKTLNAVARIWCVGAGPKQSWLHNAAVKVTLAGIFLSMTFLVNDFRLRGNISFPLQASCMIIQVSTILGWRHARMNLLFENVIKTRWKTMKILEQAGRIDMKVKIDKEILPSIVKDRLLITPFLTGIVIGLVSFFYAGKDTRGQAFAFWLLFVIQDNVDNMSCFAWELTCQLHSLQIELFHDQLSFAFADLAEVTTSEEERRASVVSVGRNGDVEDDGDSGRDSGSRGAGIPRFLSGKELVETTEFFDETFVLSMSIAFVDICKTLTYTSEHMARHVAFDNMCFLVAAGCQGLGMLVHKVTFEALSCVLLLLYFIISSIVIPIGTNAVLRKVRALSWDSYGELISHSLLFKGSEVIEDNSATEYKMICNQAKHLLNMIQTSREGLKFGQIEYSNEIITKILSITFSAGVVILKTADTTPITDIFGGEGGGGLSRGAGNYTQGT</sequence>
<organism evidence="3 4">
    <name type="scientific">Triparma retinervis</name>
    <dbReference type="NCBI Taxonomy" id="2557542"/>
    <lineage>
        <taxon>Eukaryota</taxon>
        <taxon>Sar</taxon>
        <taxon>Stramenopiles</taxon>
        <taxon>Ochrophyta</taxon>
        <taxon>Bolidophyceae</taxon>
        <taxon>Parmales</taxon>
        <taxon>Triparmaceae</taxon>
        <taxon>Triparma</taxon>
    </lineage>
</organism>
<name>A0A9W7F4K0_9STRA</name>
<evidence type="ECO:0000256" key="2">
    <source>
        <dbReference type="SAM" id="Phobius"/>
    </source>
</evidence>
<reference evidence="3" key="1">
    <citation type="submission" date="2022-07" db="EMBL/GenBank/DDBJ databases">
        <title>Genome analysis of Parmales, a sister group of diatoms, reveals the evolutionary specialization of diatoms from phago-mixotrophs to photoautotrophs.</title>
        <authorList>
            <person name="Ban H."/>
            <person name="Sato S."/>
            <person name="Yoshikawa S."/>
            <person name="Kazumasa Y."/>
            <person name="Nakamura Y."/>
            <person name="Ichinomiya M."/>
            <person name="Saitoh K."/>
            <person name="Sato N."/>
            <person name="Blanc-Mathieu R."/>
            <person name="Endo H."/>
            <person name="Kuwata A."/>
            <person name="Ogata H."/>
        </authorList>
    </citation>
    <scope>NUCLEOTIDE SEQUENCE</scope>
</reference>
<protein>
    <submittedName>
        <fullName evidence="3">Uncharacterized protein</fullName>
    </submittedName>
</protein>
<keyword evidence="4" id="KW-1185">Reference proteome</keyword>
<dbReference type="Proteomes" id="UP001165082">
    <property type="component" value="Unassembled WGS sequence"/>
</dbReference>
<evidence type="ECO:0000256" key="1">
    <source>
        <dbReference type="SAM" id="MobiDB-lite"/>
    </source>
</evidence>
<feature type="transmembrane region" description="Helical" evidence="2">
    <location>
        <begin position="297"/>
        <end position="317"/>
    </location>
</feature>
<feature type="transmembrane region" description="Helical" evidence="2">
    <location>
        <begin position="323"/>
        <end position="344"/>
    </location>
</feature>
<keyword evidence="2" id="KW-0812">Transmembrane</keyword>